<comment type="caution">
    <text evidence="1">The sequence shown here is derived from an EMBL/GenBank/DDBJ whole genome shotgun (WGS) entry which is preliminary data.</text>
</comment>
<name>K1DVP1_9MICO</name>
<dbReference type="STRING" id="1210046.B277_12681"/>
<dbReference type="OrthoDB" id="197829at2"/>
<dbReference type="Proteomes" id="UP000288711">
    <property type="component" value="Unassembled WGS sequence"/>
</dbReference>
<dbReference type="EMBL" id="ALWX01000058">
    <property type="protein sequence ID" value="EKA60479.1"/>
    <property type="molecule type" value="Genomic_DNA"/>
</dbReference>
<reference evidence="1 3" key="2">
    <citation type="journal article" date="2012" name="J. Bacteriol.">
        <title>Genome Sequence of Janibacter hoylei MTCC8307, Isolated from the Stratospheric Air.</title>
        <authorList>
            <person name="Pawar S.P."/>
            <person name="Dhotre D.P."/>
            <person name="Shetty S.A."/>
            <person name="Chowdhury S.P."/>
            <person name="Chaudhari B.L."/>
            <person name="Shouche Y.S."/>
        </authorList>
    </citation>
    <scope>NUCLEOTIDE SEQUENCE [LARGE SCALE GENOMIC DNA]</scope>
    <source>
        <strain evidence="1 3">PVAS-1</strain>
    </source>
</reference>
<dbReference type="InterPro" id="IPR019587">
    <property type="entry name" value="Polyketide_cyclase/dehydratase"/>
</dbReference>
<dbReference type="Proteomes" id="UP000004474">
    <property type="component" value="Unassembled WGS sequence"/>
</dbReference>
<proteinExistence type="predicted"/>
<evidence type="ECO:0000313" key="1">
    <source>
        <dbReference type="EMBL" id="EKA60479.1"/>
    </source>
</evidence>
<dbReference type="SUPFAM" id="SSF55961">
    <property type="entry name" value="Bet v1-like"/>
    <property type="match status" value="1"/>
</dbReference>
<dbReference type="eggNOG" id="COG2867">
    <property type="taxonomic scope" value="Bacteria"/>
</dbReference>
<evidence type="ECO:0000313" key="2">
    <source>
        <dbReference type="EMBL" id="RWU81814.1"/>
    </source>
</evidence>
<protein>
    <submittedName>
        <fullName evidence="1">Cyclase/dehyrase</fullName>
    </submittedName>
    <submittedName>
        <fullName evidence="2">SRPBCC family protein</fullName>
    </submittedName>
</protein>
<sequence>MPQVSADVHVPIPPELAFAVAQTTGEVRHRWDPFIREQHFVDGASEPGVGVRTFTRSSFAGPISPSMVSEYVSWRPPTSVGMTMVRGPWFFARFGAGWRFQPDGDGTLAVWKYTYDVRPAALQRIAHPIGQRLLGREISRRIEGFAAGCRDEVVLAAARADMARRAEADSSSKGGAA</sequence>
<reference evidence="2 4" key="1">
    <citation type="journal article" date="2009" name="Int. J. Syst. Evol. Microbiol.">
        <title>Janibacter hoylei sp. nov., Bacillus isronensis sp. nov. and Bacillus aryabhattai sp. nov., isolated from cryotubes used for collecting air from the upper atmosphere.</title>
        <authorList>
            <person name="Shivaji S."/>
            <person name="Chaturvedi P."/>
            <person name="Begum Z."/>
            <person name="Pindi P.K."/>
            <person name="Manorama R."/>
            <person name="Padmanaban D.A."/>
            <person name="Shouche Y.S."/>
            <person name="Pawar S."/>
            <person name="Vaishampayan P."/>
            <person name="Dutt C.B."/>
            <person name="Datta G.N."/>
            <person name="Manchanda R.K."/>
            <person name="Rao U.R."/>
            <person name="Bhargava P.M."/>
            <person name="Narlikar J.V."/>
        </authorList>
    </citation>
    <scope>NUCLEOTIDE SEQUENCE [LARGE SCALE GENOMIC DNA]</scope>
    <source>
        <strain evidence="2 4">PVAS-1</strain>
    </source>
</reference>
<dbReference type="AlphaFoldDB" id="K1DVP1"/>
<dbReference type="RefSeq" id="WP_007928644.1">
    <property type="nucleotide sequence ID" value="NZ_ALWX01000058.1"/>
</dbReference>
<dbReference type="Gene3D" id="3.30.530.20">
    <property type="match status" value="1"/>
</dbReference>
<evidence type="ECO:0000313" key="3">
    <source>
        <dbReference type="Proteomes" id="UP000004474"/>
    </source>
</evidence>
<reference evidence="2" key="3">
    <citation type="submission" date="2017-11" db="EMBL/GenBank/DDBJ databases">
        <authorList>
            <person name="Seuylemezian A."/>
            <person name="Cooper K."/>
            <person name="Vaishampayan P."/>
        </authorList>
    </citation>
    <scope>NUCLEOTIDE SEQUENCE</scope>
    <source>
        <strain evidence="2">PVAS-1</strain>
    </source>
</reference>
<gene>
    <name evidence="1" type="ORF">B277_12681</name>
    <name evidence="2" type="ORF">CWN80_13550</name>
</gene>
<organism evidence="1 3">
    <name type="scientific">Janibacter hoylei PVAS-1</name>
    <dbReference type="NCBI Taxonomy" id="1210046"/>
    <lineage>
        <taxon>Bacteria</taxon>
        <taxon>Bacillati</taxon>
        <taxon>Actinomycetota</taxon>
        <taxon>Actinomycetes</taxon>
        <taxon>Micrococcales</taxon>
        <taxon>Intrasporangiaceae</taxon>
        <taxon>Janibacter</taxon>
    </lineage>
</organism>
<keyword evidence="4" id="KW-1185">Reference proteome</keyword>
<evidence type="ECO:0000313" key="4">
    <source>
        <dbReference type="Proteomes" id="UP000288711"/>
    </source>
</evidence>
<dbReference type="Pfam" id="PF10604">
    <property type="entry name" value="Polyketide_cyc2"/>
    <property type="match status" value="1"/>
</dbReference>
<accession>K1DVP1</accession>
<dbReference type="InterPro" id="IPR023393">
    <property type="entry name" value="START-like_dom_sf"/>
</dbReference>
<dbReference type="EMBL" id="PIPF01000013">
    <property type="protein sequence ID" value="RWU81814.1"/>
    <property type="molecule type" value="Genomic_DNA"/>
</dbReference>
<dbReference type="PATRIC" id="fig|1210046.3.peg.2440"/>